<evidence type="ECO:0000313" key="3">
    <source>
        <dbReference type="Proteomes" id="UP001293254"/>
    </source>
</evidence>
<sequence>MVLGYDRLDPGTLAFTSYFFNLCFLFSFISLPFVFCSRVLLYCFLSLRGRSGAAVRGRPYSPPAPRGMFSVVTLSVGGMESVLEQLKKGLQLTEEEETGVAVPEGYVDLAQSRLCLVRKLLSNKPYHFEGLCRSVQGMLNSMKGVDIKQLRGGSFSISNM</sequence>
<keyword evidence="1" id="KW-0472">Membrane</keyword>
<organism evidence="2 3">
    <name type="scientific">Sesamum alatum</name>
    <dbReference type="NCBI Taxonomy" id="300844"/>
    <lineage>
        <taxon>Eukaryota</taxon>
        <taxon>Viridiplantae</taxon>
        <taxon>Streptophyta</taxon>
        <taxon>Embryophyta</taxon>
        <taxon>Tracheophyta</taxon>
        <taxon>Spermatophyta</taxon>
        <taxon>Magnoliopsida</taxon>
        <taxon>eudicotyledons</taxon>
        <taxon>Gunneridae</taxon>
        <taxon>Pentapetalae</taxon>
        <taxon>asterids</taxon>
        <taxon>lamiids</taxon>
        <taxon>Lamiales</taxon>
        <taxon>Pedaliaceae</taxon>
        <taxon>Sesamum</taxon>
    </lineage>
</organism>
<protein>
    <submittedName>
        <fullName evidence="2">Uncharacterized protein</fullName>
    </submittedName>
</protein>
<dbReference type="EMBL" id="JACGWO010000003">
    <property type="protein sequence ID" value="KAK4431430.1"/>
    <property type="molecule type" value="Genomic_DNA"/>
</dbReference>
<proteinExistence type="predicted"/>
<dbReference type="Proteomes" id="UP001293254">
    <property type="component" value="Unassembled WGS sequence"/>
</dbReference>
<keyword evidence="3" id="KW-1185">Reference proteome</keyword>
<feature type="transmembrane region" description="Helical" evidence="1">
    <location>
        <begin position="18"/>
        <end position="41"/>
    </location>
</feature>
<reference evidence="2" key="2">
    <citation type="journal article" date="2024" name="Plant">
        <title>Genomic evolution and insights into agronomic trait innovations of Sesamum species.</title>
        <authorList>
            <person name="Miao H."/>
            <person name="Wang L."/>
            <person name="Qu L."/>
            <person name="Liu H."/>
            <person name="Sun Y."/>
            <person name="Le M."/>
            <person name="Wang Q."/>
            <person name="Wei S."/>
            <person name="Zheng Y."/>
            <person name="Lin W."/>
            <person name="Duan Y."/>
            <person name="Cao H."/>
            <person name="Xiong S."/>
            <person name="Wang X."/>
            <person name="Wei L."/>
            <person name="Li C."/>
            <person name="Ma Q."/>
            <person name="Ju M."/>
            <person name="Zhao R."/>
            <person name="Li G."/>
            <person name="Mu C."/>
            <person name="Tian Q."/>
            <person name="Mei H."/>
            <person name="Zhang T."/>
            <person name="Gao T."/>
            <person name="Zhang H."/>
        </authorList>
    </citation>
    <scope>NUCLEOTIDE SEQUENCE</scope>
    <source>
        <strain evidence="2">3651</strain>
    </source>
</reference>
<keyword evidence="1" id="KW-0812">Transmembrane</keyword>
<evidence type="ECO:0000313" key="2">
    <source>
        <dbReference type="EMBL" id="KAK4431430.1"/>
    </source>
</evidence>
<comment type="caution">
    <text evidence="2">The sequence shown here is derived from an EMBL/GenBank/DDBJ whole genome shotgun (WGS) entry which is preliminary data.</text>
</comment>
<evidence type="ECO:0000256" key="1">
    <source>
        <dbReference type="SAM" id="Phobius"/>
    </source>
</evidence>
<name>A0AAE1YJH6_9LAMI</name>
<dbReference type="AlphaFoldDB" id="A0AAE1YJH6"/>
<reference evidence="2" key="1">
    <citation type="submission" date="2020-06" db="EMBL/GenBank/DDBJ databases">
        <authorList>
            <person name="Li T."/>
            <person name="Hu X."/>
            <person name="Zhang T."/>
            <person name="Song X."/>
            <person name="Zhang H."/>
            <person name="Dai N."/>
            <person name="Sheng W."/>
            <person name="Hou X."/>
            <person name="Wei L."/>
        </authorList>
    </citation>
    <scope>NUCLEOTIDE SEQUENCE</scope>
    <source>
        <strain evidence="2">3651</strain>
        <tissue evidence="2">Leaf</tissue>
    </source>
</reference>
<gene>
    <name evidence="2" type="ORF">Salat_0905100</name>
</gene>
<accession>A0AAE1YJH6</accession>
<keyword evidence="1" id="KW-1133">Transmembrane helix</keyword>